<keyword evidence="4 20" id="KW-0349">Heme</keyword>
<dbReference type="EMBL" id="JAPQKP010000006">
    <property type="protein sequence ID" value="KAJ5184840.1"/>
    <property type="molecule type" value="Genomic_DNA"/>
</dbReference>
<dbReference type="InterPro" id="IPR017938">
    <property type="entry name" value="Riboflavin_synthase-like_b-brl"/>
</dbReference>
<dbReference type="Pfam" id="PF00175">
    <property type="entry name" value="NAD_binding_1"/>
    <property type="match status" value="1"/>
</dbReference>
<comment type="cofactor">
    <cofactor evidence="20">
        <name>FAD</name>
        <dbReference type="ChEBI" id="CHEBI:57692"/>
    </cofactor>
    <cofactor evidence="20">
        <name>FMN</name>
        <dbReference type="ChEBI" id="CHEBI:58210"/>
    </cofactor>
</comment>
<evidence type="ECO:0000256" key="14">
    <source>
        <dbReference type="ARBA" id="ARBA00047827"/>
    </source>
</evidence>
<comment type="caution">
    <text evidence="24">The sequence shown here is derived from an EMBL/GenBank/DDBJ whole genome shotgun (WGS) entry which is preliminary data.</text>
</comment>
<sequence length="1076" mass="120885">MTEIPQPPGLPYIGSLFEIDPKFTVKSLRRLGDIHGPIYDLRIVNISRIVVCNHELFDELCDENRFVKSVSGPLSQMRNLVHDSLFTAHPNEQNWGIAHRILAPAFGPVPIQEMFHGIYPINTLFQIEIVSLTKDAGIYDIASQLVLKWARHGSSKPINVQDDCTRFTLDAVTLCAMGVRLNSLYSEEKHPFVQAMDGFMRESNYRAQRPAFLTSLLWWSRKQYDRDISFIRKFAKDLIDIRRSNPTEDQDILNALIKGRDPKTGQQMSEESIIDNMVTFLIAGHETTSGGISFLLYHIVKNQEVWKKVQKEVNDVVGSGRITSKHLSKLRYITTCVRESLRLWPTIPVIAFKPTEKQFPTIIGQDKFAIMPRQTVIALLPAIHRDPDVWGDDAEEFRPERMTDENLSTLPRNAWKAFGNGARGCIGRPFAMTEMVLITALLAQNFDVDQYDPSYELDVDQIVTLRLRDFFLRAKLKPGLDSVQLANRLFNDQEPRKGPDAEAAVTPAVKDSLKPITVLYGSNTGTCESLALNFTHNASRYGFDATMLPLDSALEKLPTDRPVIILTASYEGQPAGNAVKFVSWLEKIKEPILSGVSFAVFGCGNSDWAATFHRIPKLIDRLLSEAGAKRLLDLGLVDVSSMSVQETFEDWSNNKLWPALRAKYDITELRPLPSELRVEFANHLRQTFKENEFIEASVIENRLLTAPGVKAKRHLELALPPNAEYKVGDYLHVLPVNPQVTVQRAMRYFHLAEGTYMKVTGGLSTALPTGTEIYVEEVLSRYVELCQPATQRNMERIAQSTPDLTEQESLRQITASGTSIQDKRLGVLDLLEHATSSTMSFADFLSMLTPLRARTYSISSSPLKNARSCSLSVSIVDNIEPNVAATRVLGISTHYISHLKPDQRILCSIRPSNPGFNFPDSPENTPMVMVCVGSGIAPFRGFLQERSCRAKQGQKLAPAFLFFGCKSPTDDRIYGSELDQLEEAGIVTVRYAYSGLPGREHVQDKLWDERETLIGMYKQGARFYLCGPVALRNSVLTVVKKIYMAAAEANGKDEGDEYEDWLGEMNRGRFAVDTFA</sequence>
<dbReference type="InterPro" id="IPR023173">
    <property type="entry name" value="NADPH_Cyt_P450_Rdtase_alpha"/>
</dbReference>
<keyword evidence="25" id="KW-1185">Reference proteome</keyword>
<reference evidence="24" key="1">
    <citation type="submission" date="2022-11" db="EMBL/GenBank/DDBJ databases">
        <authorList>
            <person name="Petersen C."/>
        </authorList>
    </citation>
    <scope>NUCLEOTIDE SEQUENCE</scope>
    <source>
        <strain evidence="24">IBT 16849</strain>
    </source>
</reference>
<dbReference type="SUPFAM" id="SSF52343">
    <property type="entry name" value="Ferredoxin reductase-like, C-terminal NADP-linked domain"/>
    <property type="match status" value="1"/>
</dbReference>
<evidence type="ECO:0000256" key="18">
    <source>
        <dbReference type="ARBA" id="ARBA00051516"/>
    </source>
</evidence>
<keyword evidence="9 20" id="KW-0521">NADP</keyword>
<dbReference type="InterPro" id="IPR001433">
    <property type="entry name" value="OxRdtase_FAD/NAD-bd"/>
</dbReference>
<dbReference type="GO" id="GO:0020037">
    <property type="term" value="F:heme binding"/>
    <property type="evidence" value="ECO:0007669"/>
    <property type="project" value="UniProtKB-UniRule"/>
</dbReference>
<gene>
    <name evidence="24" type="ORF">N7472_009680</name>
</gene>
<evidence type="ECO:0000259" key="22">
    <source>
        <dbReference type="PROSITE" id="PS50902"/>
    </source>
</evidence>
<reference evidence="24" key="2">
    <citation type="journal article" date="2023" name="IMA Fungus">
        <title>Comparative genomic study of the Penicillium genus elucidates a diverse pangenome and 15 lateral gene transfer events.</title>
        <authorList>
            <person name="Petersen C."/>
            <person name="Sorensen T."/>
            <person name="Nielsen M.R."/>
            <person name="Sondergaard T.E."/>
            <person name="Sorensen J.L."/>
            <person name="Fitzpatrick D.A."/>
            <person name="Frisvad J.C."/>
            <person name="Nielsen K.L."/>
        </authorList>
    </citation>
    <scope>NUCLEOTIDE SEQUENCE</scope>
    <source>
        <strain evidence="24">IBT 16849</strain>
    </source>
</reference>
<dbReference type="PROSITE" id="PS00086">
    <property type="entry name" value="CYTOCHROME_P450"/>
    <property type="match status" value="1"/>
</dbReference>
<dbReference type="InterPro" id="IPR023206">
    <property type="entry name" value="Bifunctional_P450_P450_red"/>
</dbReference>
<dbReference type="EC" id="1.6.2.4" evidence="20"/>
<name>A0A9W9M0R2_9EURO</name>
<keyword evidence="10 20" id="KW-0249">Electron transport</keyword>
<dbReference type="InterPro" id="IPR001709">
    <property type="entry name" value="Flavoprot_Pyr_Nucl_cyt_Rdtase"/>
</dbReference>
<dbReference type="OrthoDB" id="1470350at2759"/>
<evidence type="ECO:0000256" key="6">
    <source>
        <dbReference type="ARBA" id="ARBA00022643"/>
    </source>
</evidence>
<organism evidence="24 25">
    <name type="scientific">Penicillium cf. griseofulvum</name>
    <dbReference type="NCBI Taxonomy" id="2972120"/>
    <lineage>
        <taxon>Eukaryota</taxon>
        <taxon>Fungi</taxon>
        <taxon>Dikarya</taxon>
        <taxon>Ascomycota</taxon>
        <taxon>Pezizomycotina</taxon>
        <taxon>Eurotiomycetes</taxon>
        <taxon>Eurotiomycetidae</taxon>
        <taxon>Eurotiales</taxon>
        <taxon>Aspergillaceae</taxon>
        <taxon>Penicillium</taxon>
    </lineage>
</organism>
<proteinExistence type="inferred from homology"/>
<evidence type="ECO:0000259" key="23">
    <source>
        <dbReference type="PROSITE" id="PS51384"/>
    </source>
</evidence>
<feature type="domain" description="Flavodoxin-like" evidence="22">
    <location>
        <begin position="516"/>
        <end position="656"/>
    </location>
</feature>
<dbReference type="Gene3D" id="3.40.50.360">
    <property type="match status" value="1"/>
</dbReference>
<keyword evidence="7 20" id="KW-0479">Metal-binding</keyword>
<dbReference type="PANTHER" id="PTHR19384">
    <property type="entry name" value="NITRIC OXIDE SYNTHASE-RELATED"/>
    <property type="match status" value="1"/>
</dbReference>
<evidence type="ECO:0000256" key="4">
    <source>
        <dbReference type="ARBA" id="ARBA00022617"/>
    </source>
</evidence>
<dbReference type="Gene3D" id="1.20.990.10">
    <property type="entry name" value="NADPH-cytochrome p450 Reductase, Chain A, domain 3"/>
    <property type="match status" value="1"/>
</dbReference>
<comment type="catalytic activity">
    <reaction evidence="15 20">
        <text>2 oxidized [cytochrome P450] + NADPH = 2 reduced [cytochrome P450] + NADP(+) + H(+)</text>
        <dbReference type="Rhea" id="RHEA:24040"/>
        <dbReference type="Rhea" id="RHEA-COMP:14627"/>
        <dbReference type="Rhea" id="RHEA-COMP:14628"/>
        <dbReference type="ChEBI" id="CHEBI:15378"/>
        <dbReference type="ChEBI" id="CHEBI:55376"/>
        <dbReference type="ChEBI" id="CHEBI:57783"/>
        <dbReference type="ChEBI" id="CHEBI:58349"/>
        <dbReference type="ChEBI" id="CHEBI:60344"/>
        <dbReference type="EC" id="1.6.2.4"/>
    </reaction>
</comment>
<evidence type="ECO:0000256" key="20">
    <source>
        <dbReference type="PIRNR" id="PIRNR000209"/>
    </source>
</evidence>
<comment type="catalytic activity">
    <reaction evidence="16">
        <text>dodecan-1-ol + reduced [NADPH--hemoprotein reductase] + O2 = 1,5-dodecanediol + oxidized [NADPH--hemoprotein reductase] + H2O + H(+)</text>
        <dbReference type="Rhea" id="RHEA:76759"/>
        <dbReference type="Rhea" id="RHEA-COMP:11964"/>
        <dbReference type="Rhea" id="RHEA-COMP:11965"/>
        <dbReference type="ChEBI" id="CHEBI:15377"/>
        <dbReference type="ChEBI" id="CHEBI:15378"/>
        <dbReference type="ChEBI" id="CHEBI:15379"/>
        <dbReference type="ChEBI" id="CHEBI:28878"/>
        <dbReference type="ChEBI" id="CHEBI:57618"/>
        <dbReference type="ChEBI" id="CHEBI:58210"/>
        <dbReference type="ChEBI" id="CHEBI:195414"/>
    </reaction>
    <physiologicalReaction direction="left-to-right" evidence="16">
        <dbReference type="Rhea" id="RHEA:76760"/>
    </physiologicalReaction>
</comment>
<keyword evidence="8 20" id="KW-0274">FAD</keyword>
<comment type="cofactor">
    <cofactor evidence="1 20 21">
        <name>heme</name>
        <dbReference type="ChEBI" id="CHEBI:30413"/>
    </cofactor>
</comment>
<dbReference type="InterPro" id="IPR001094">
    <property type="entry name" value="Flavdoxin-like"/>
</dbReference>
<dbReference type="GO" id="GO:0070330">
    <property type="term" value="F:aromatase activity"/>
    <property type="evidence" value="ECO:0007669"/>
    <property type="project" value="UniProtKB-UniRule"/>
</dbReference>
<dbReference type="CDD" id="cd06206">
    <property type="entry name" value="bifunctional_CYPOR"/>
    <property type="match status" value="1"/>
</dbReference>
<evidence type="ECO:0000256" key="12">
    <source>
        <dbReference type="ARBA" id="ARBA00023004"/>
    </source>
</evidence>
<dbReference type="AlphaFoldDB" id="A0A9W9M0R2"/>
<dbReference type="Gene3D" id="2.40.30.10">
    <property type="entry name" value="Translation factors"/>
    <property type="match status" value="1"/>
</dbReference>
<comment type="catalytic activity">
    <reaction evidence="19">
        <text>dodecan-1-ol + reduced [NADPH--hemoprotein reductase] + O2 = 1,6-dodecanediol + oxidized [NADPH--hemoprotein reductase] + H2O + H(+)</text>
        <dbReference type="Rhea" id="RHEA:76779"/>
        <dbReference type="Rhea" id="RHEA-COMP:11964"/>
        <dbReference type="Rhea" id="RHEA-COMP:11965"/>
        <dbReference type="ChEBI" id="CHEBI:15377"/>
        <dbReference type="ChEBI" id="CHEBI:15378"/>
        <dbReference type="ChEBI" id="CHEBI:15379"/>
        <dbReference type="ChEBI" id="CHEBI:28878"/>
        <dbReference type="ChEBI" id="CHEBI:57618"/>
        <dbReference type="ChEBI" id="CHEBI:58210"/>
        <dbReference type="ChEBI" id="CHEBI:195445"/>
    </reaction>
    <physiologicalReaction direction="left-to-right" evidence="19">
        <dbReference type="Rhea" id="RHEA:76780"/>
    </physiologicalReaction>
</comment>
<keyword evidence="13 20" id="KW-0503">Monooxygenase</keyword>
<evidence type="ECO:0000256" key="1">
    <source>
        <dbReference type="ARBA" id="ARBA00001971"/>
    </source>
</evidence>
<dbReference type="GO" id="GO:0003958">
    <property type="term" value="F:NADPH-hemoprotein reductase activity"/>
    <property type="evidence" value="ECO:0007669"/>
    <property type="project" value="UniProtKB-UniRule"/>
</dbReference>
<dbReference type="Proteomes" id="UP001150879">
    <property type="component" value="Unassembled WGS sequence"/>
</dbReference>
<evidence type="ECO:0000313" key="25">
    <source>
        <dbReference type="Proteomes" id="UP001150879"/>
    </source>
</evidence>
<evidence type="ECO:0000313" key="24">
    <source>
        <dbReference type="EMBL" id="KAJ5184840.1"/>
    </source>
</evidence>
<evidence type="ECO:0000256" key="21">
    <source>
        <dbReference type="PIRSR" id="PIRSR000209-1"/>
    </source>
</evidence>
<dbReference type="Pfam" id="PF00667">
    <property type="entry name" value="FAD_binding_1"/>
    <property type="match status" value="1"/>
</dbReference>
<dbReference type="PIRSF" id="PIRSF000209">
    <property type="entry name" value="Bifunctional_P450_P450R"/>
    <property type="match status" value="1"/>
</dbReference>
<dbReference type="GO" id="GO:0050660">
    <property type="term" value="F:flavin adenine dinucleotide binding"/>
    <property type="evidence" value="ECO:0007669"/>
    <property type="project" value="TreeGrafter"/>
</dbReference>
<comment type="catalytic activity">
    <reaction evidence="18">
        <text>dodecanoate + reduced [NADPH--hemoprotein reductase] + O2 = 5-hydroxydodecanoate + oxidized [NADPH--hemoprotein reductase] + H2O + H(+)</text>
        <dbReference type="Rhea" id="RHEA:76723"/>
        <dbReference type="Rhea" id="RHEA-COMP:11964"/>
        <dbReference type="Rhea" id="RHEA-COMP:11965"/>
        <dbReference type="ChEBI" id="CHEBI:15377"/>
        <dbReference type="ChEBI" id="CHEBI:15378"/>
        <dbReference type="ChEBI" id="CHEBI:15379"/>
        <dbReference type="ChEBI" id="CHEBI:18262"/>
        <dbReference type="ChEBI" id="CHEBI:57618"/>
        <dbReference type="ChEBI" id="CHEBI:58210"/>
        <dbReference type="ChEBI" id="CHEBI:195418"/>
    </reaction>
    <physiologicalReaction direction="left-to-right" evidence="18">
        <dbReference type="Rhea" id="RHEA:76724"/>
    </physiologicalReaction>
</comment>
<keyword evidence="5 20" id="KW-0285">Flavoprotein</keyword>
<dbReference type="InterPro" id="IPR017972">
    <property type="entry name" value="Cyt_P450_CS"/>
</dbReference>
<keyword evidence="11 20" id="KW-0560">Oxidoreductase</keyword>
<dbReference type="Gene3D" id="1.10.630.10">
    <property type="entry name" value="Cytochrome P450"/>
    <property type="match status" value="1"/>
</dbReference>
<dbReference type="Gene3D" id="3.40.50.80">
    <property type="entry name" value="Nucleotide-binding domain of ferredoxin-NADP reductase (FNR) module"/>
    <property type="match status" value="1"/>
</dbReference>
<dbReference type="InterPro" id="IPR036396">
    <property type="entry name" value="Cyt_P450_sf"/>
</dbReference>
<dbReference type="SUPFAM" id="SSF48264">
    <property type="entry name" value="Cytochrome P450"/>
    <property type="match status" value="1"/>
</dbReference>
<keyword evidence="3 20" id="KW-0813">Transport</keyword>
<dbReference type="PROSITE" id="PS50902">
    <property type="entry name" value="FLAVODOXIN_LIKE"/>
    <property type="match status" value="1"/>
</dbReference>
<dbReference type="InterPro" id="IPR029039">
    <property type="entry name" value="Flavoprotein-like_sf"/>
</dbReference>
<evidence type="ECO:0000256" key="13">
    <source>
        <dbReference type="ARBA" id="ARBA00023033"/>
    </source>
</evidence>
<dbReference type="InterPro" id="IPR008254">
    <property type="entry name" value="Flavodoxin/NO_synth"/>
</dbReference>
<dbReference type="GO" id="GO:0005506">
    <property type="term" value="F:iron ion binding"/>
    <property type="evidence" value="ECO:0007669"/>
    <property type="project" value="UniProtKB-UniRule"/>
</dbReference>
<dbReference type="PANTHER" id="PTHR19384:SF127">
    <property type="entry name" value="BIFUNCTIONAL CYTOCHROME P450_NADPH--P450 REDUCTASE"/>
    <property type="match status" value="1"/>
</dbReference>
<dbReference type="Pfam" id="PF00258">
    <property type="entry name" value="Flavodoxin_1"/>
    <property type="match status" value="1"/>
</dbReference>
<dbReference type="CDD" id="cd11068">
    <property type="entry name" value="CYP120A1"/>
    <property type="match status" value="1"/>
</dbReference>
<dbReference type="PRINTS" id="PR00369">
    <property type="entry name" value="FLAVODOXIN"/>
</dbReference>
<dbReference type="SUPFAM" id="SSF63380">
    <property type="entry name" value="Riboflavin synthase domain-like"/>
    <property type="match status" value="1"/>
</dbReference>
<evidence type="ECO:0000256" key="5">
    <source>
        <dbReference type="ARBA" id="ARBA00022630"/>
    </source>
</evidence>
<dbReference type="GO" id="GO:0010181">
    <property type="term" value="F:FMN binding"/>
    <property type="evidence" value="ECO:0007669"/>
    <property type="project" value="UniProtKB-UniRule"/>
</dbReference>
<evidence type="ECO:0000256" key="15">
    <source>
        <dbReference type="ARBA" id="ARBA00049342"/>
    </source>
</evidence>
<dbReference type="InterPro" id="IPR001128">
    <property type="entry name" value="Cyt_P450"/>
</dbReference>
<feature type="binding site" description="axial binding residue" evidence="21">
    <location>
        <position position="425"/>
    </location>
    <ligand>
        <name>heme</name>
        <dbReference type="ChEBI" id="CHEBI:30413"/>
    </ligand>
    <ligandPart>
        <name>Fe</name>
        <dbReference type="ChEBI" id="CHEBI:18248"/>
    </ligandPart>
</feature>
<evidence type="ECO:0000256" key="8">
    <source>
        <dbReference type="ARBA" id="ARBA00022827"/>
    </source>
</evidence>
<dbReference type="PRINTS" id="PR00371">
    <property type="entry name" value="FPNCR"/>
</dbReference>
<evidence type="ECO:0000256" key="19">
    <source>
        <dbReference type="ARBA" id="ARBA00052652"/>
    </source>
</evidence>
<evidence type="ECO:0000256" key="2">
    <source>
        <dbReference type="ARBA" id="ARBA00010018"/>
    </source>
</evidence>
<dbReference type="PROSITE" id="PS51384">
    <property type="entry name" value="FAD_FR"/>
    <property type="match status" value="1"/>
</dbReference>
<evidence type="ECO:0000256" key="9">
    <source>
        <dbReference type="ARBA" id="ARBA00022857"/>
    </source>
</evidence>
<accession>A0A9W9M0R2</accession>
<evidence type="ECO:0000256" key="11">
    <source>
        <dbReference type="ARBA" id="ARBA00023002"/>
    </source>
</evidence>
<dbReference type="InterPro" id="IPR017927">
    <property type="entry name" value="FAD-bd_FR_type"/>
</dbReference>
<feature type="domain" description="FAD-binding FR-type" evidence="23">
    <location>
        <begin position="691"/>
        <end position="919"/>
    </location>
</feature>
<evidence type="ECO:0000256" key="17">
    <source>
        <dbReference type="ARBA" id="ARBA00050725"/>
    </source>
</evidence>
<evidence type="ECO:0000256" key="16">
    <source>
        <dbReference type="ARBA" id="ARBA00050670"/>
    </source>
</evidence>
<evidence type="ECO:0000256" key="3">
    <source>
        <dbReference type="ARBA" id="ARBA00022448"/>
    </source>
</evidence>
<dbReference type="SUPFAM" id="SSF52218">
    <property type="entry name" value="Flavoproteins"/>
    <property type="match status" value="1"/>
</dbReference>
<comment type="catalytic activity">
    <reaction evidence="14 20">
        <text>an organic molecule + reduced [NADPH--hemoprotein reductase] + O2 = an alcohol + oxidized [NADPH--hemoprotein reductase] + H2O + H(+)</text>
        <dbReference type="Rhea" id="RHEA:17149"/>
        <dbReference type="Rhea" id="RHEA-COMP:11964"/>
        <dbReference type="Rhea" id="RHEA-COMP:11965"/>
        <dbReference type="ChEBI" id="CHEBI:15377"/>
        <dbReference type="ChEBI" id="CHEBI:15378"/>
        <dbReference type="ChEBI" id="CHEBI:15379"/>
        <dbReference type="ChEBI" id="CHEBI:30879"/>
        <dbReference type="ChEBI" id="CHEBI:57618"/>
        <dbReference type="ChEBI" id="CHEBI:58210"/>
        <dbReference type="ChEBI" id="CHEBI:142491"/>
        <dbReference type="EC" id="1.14.14.1"/>
    </reaction>
</comment>
<evidence type="ECO:0000256" key="7">
    <source>
        <dbReference type="ARBA" id="ARBA00022723"/>
    </source>
</evidence>
<dbReference type="GO" id="GO:0005829">
    <property type="term" value="C:cytosol"/>
    <property type="evidence" value="ECO:0007669"/>
    <property type="project" value="TreeGrafter"/>
</dbReference>
<dbReference type="InterPro" id="IPR003097">
    <property type="entry name" value="CysJ-like_FAD-binding"/>
</dbReference>
<keyword evidence="6 20" id="KW-0288">FMN</keyword>
<comment type="catalytic activity">
    <reaction evidence="17">
        <text>dodecan-1-ol + reduced [NADPH--hemoprotein reductase] + O2 = 1,4-dodecanediol + oxidized [NADPH--hemoprotein reductase] + H2O + H(+)</text>
        <dbReference type="Rhea" id="RHEA:76763"/>
        <dbReference type="Rhea" id="RHEA-COMP:11964"/>
        <dbReference type="Rhea" id="RHEA-COMP:11965"/>
        <dbReference type="ChEBI" id="CHEBI:15377"/>
        <dbReference type="ChEBI" id="CHEBI:15378"/>
        <dbReference type="ChEBI" id="CHEBI:15379"/>
        <dbReference type="ChEBI" id="CHEBI:28878"/>
        <dbReference type="ChEBI" id="CHEBI:57618"/>
        <dbReference type="ChEBI" id="CHEBI:58210"/>
        <dbReference type="ChEBI" id="CHEBI:195422"/>
    </reaction>
    <physiologicalReaction direction="left-to-right" evidence="17">
        <dbReference type="Rhea" id="RHEA:76764"/>
    </physiologicalReaction>
</comment>
<protein>
    <recommendedName>
        <fullName evidence="20">Bifunctional cytochrome P450/NADPH--P450 reductase</fullName>
    </recommendedName>
    <domain>
        <recommendedName>
            <fullName evidence="20">Cytochrome P450</fullName>
            <ecNumber evidence="20">1.14.14.1</ecNumber>
        </recommendedName>
    </domain>
    <domain>
        <recommendedName>
            <fullName evidence="20">NADPH--cytochrome P450 reductase</fullName>
            <ecNumber evidence="20">1.6.2.4</ecNumber>
        </recommendedName>
    </domain>
</protein>
<dbReference type="FunFam" id="1.10.630.10:FF:000040">
    <property type="entry name" value="Bifunctional cytochrome P450/NADPH--P450 reductase"/>
    <property type="match status" value="1"/>
</dbReference>
<dbReference type="EC" id="1.14.14.1" evidence="20"/>
<dbReference type="Pfam" id="PF00067">
    <property type="entry name" value="p450"/>
    <property type="match status" value="1"/>
</dbReference>
<evidence type="ECO:0000256" key="10">
    <source>
        <dbReference type="ARBA" id="ARBA00022982"/>
    </source>
</evidence>
<comment type="similarity">
    <text evidence="2 20">In the N-terminal section; belongs to the cytochrome P450 family.</text>
</comment>
<dbReference type="InterPro" id="IPR039261">
    <property type="entry name" value="FNR_nucleotide-bd"/>
</dbReference>
<dbReference type="GO" id="GO:0043386">
    <property type="term" value="P:mycotoxin biosynthetic process"/>
    <property type="evidence" value="ECO:0007669"/>
    <property type="project" value="UniProtKB-ARBA"/>
</dbReference>
<keyword evidence="12 20" id="KW-0408">Iron</keyword>